<keyword evidence="3" id="KW-1185">Reference proteome</keyword>
<dbReference type="EMBL" id="JAYMYQ010000008">
    <property type="protein sequence ID" value="KAK7315712.1"/>
    <property type="molecule type" value="Genomic_DNA"/>
</dbReference>
<organism evidence="2 3">
    <name type="scientific">Canavalia gladiata</name>
    <name type="common">Sword bean</name>
    <name type="synonym">Dolichos gladiatus</name>
    <dbReference type="NCBI Taxonomy" id="3824"/>
    <lineage>
        <taxon>Eukaryota</taxon>
        <taxon>Viridiplantae</taxon>
        <taxon>Streptophyta</taxon>
        <taxon>Embryophyta</taxon>
        <taxon>Tracheophyta</taxon>
        <taxon>Spermatophyta</taxon>
        <taxon>Magnoliopsida</taxon>
        <taxon>eudicotyledons</taxon>
        <taxon>Gunneridae</taxon>
        <taxon>Pentapetalae</taxon>
        <taxon>rosids</taxon>
        <taxon>fabids</taxon>
        <taxon>Fabales</taxon>
        <taxon>Fabaceae</taxon>
        <taxon>Papilionoideae</taxon>
        <taxon>50 kb inversion clade</taxon>
        <taxon>NPAAA clade</taxon>
        <taxon>indigoferoid/millettioid clade</taxon>
        <taxon>Phaseoleae</taxon>
        <taxon>Canavalia</taxon>
    </lineage>
</organism>
<sequence length="103" mass="11791">MMNYPVMVVHPGHFLRPPLSTTVLILLLPSLGCAARGTTLLIVYMAYLKGSREKVLQSFLEKKTERKRSIYQRCLVCCFQLAVFIIVQCMVRTVLKWCNNAKV</sequence>
<dbReference type="AlphaFoldDB" id="A0AAN9KGF9"/>
<feature type="transmembrane region" description="Helical" evidence="1">
    <location>
        <begin position="23"/>
        <end position="49"/>
    </location>
</feature>
<keyword evidence="1" id="KW-1133">Transmembrane helix</keyword>
<feature type="transmembrane region" description="Helical" evidence="1">
    <location>
        <begin position="70"/>
        <end position="95"/>
    </location>
</feature>
<evidence type="ECO:0000256" key="1">
    <source>
        <dbReference type="SAM" id="Phobius"/>
    </source>
</evidence>
<dbReference type="Proteomes" id="UP001367508">
    <property type="component" value="Unassembled WGS sequence"/>
</dbReference>
<keyword evidence="1" id="KW-0472">Membrane</keyword>
<evidence type="ECO:0000313" key="3">
    <source>
        <dbReference type="Proteomes" id="UP001367508"/>
    </source>
</evidence>
<name>A0AAN9KGF9_CANGL</name>
<comment type="caution">
    <text evidence="2">The sequence shown here is derived from an EMBL/GenBank/DDBJ whole genome shotgun (WGS) entry which is preliminary data.</text>
</comment>
<accession>A0AAN9KGF9</accession>
<gene>
    <name evidence="2" type="ORF">VNO77_34280</name>
</gene>
<keyword evidence="1" id="KW-0812">Transmembrane</keyword>
<reference evidence="2 3" key="1">
    <citation type="submission" date="2024-01" db="EMBL/GenBank/DDBJ databases">
        <title>The genomes of 5 underutilized Papilionoideae crops provide insights into root nodulation and disease resistanc.</title>
        <authorList>
            <person name="Jiang F."/>
        </authorList>
    </citation>
    <scope>NUCLEOTIDE SEQUENCE [LARGE SCALE GENOMIC DNA]</scope>
    <source>
        <strain evidence="2">LVBAO_FW01</strain>
        <tissue evidence="2">Leaves</tissue>
    </source>
</reference>
<evidence type="ECO:0000313" key="2">
    <source>
        <dbReference type="EMBL" id="KAK7315712.1"/>
    </source>
</evidence>
<proteinExistence type="predicted"/>
<protein>
    <submittedName>
        <fullName evidence="2">Uncharacterized protein</fullName>
    </submittedName>
</protein>